<sequence length="225" mass="24262">MVQIAARAIGIRHMVDLNDAKRWAVAEDRREKDRLELGKVMGKISRVVRKEKVDENSGELRVSYAAEGLFRLLPAYDNTKAKVGDMIDATALFVPAAFGEMLIMEMQALRDAKIVTDPTIVLNWSLSPAPKSAVGYVINVDRLMAQIIDPFASIVAEAQNAGIEGLPQIAAPVDASGAMDAAHVKEAEIIEETISPEALARAGESLDGAEEEAVGPTVPKSSRKK</sequence>
<gene>
    <name evidence="2" type="ORF">GC1_00026</name>
</gene>
<dbReference type="Proteomes" id="UP000241016">
    <property type="component" value="Segment"/>
</dbReference>
<accession>A0A2I5AR90</accession>
<evidence type="ECO:0000256" key="1">
    <source>
        <dbReference type="SAM" id="MobiDB-lite"/>
    </source>
</evidence>
<keyword evidence="3" id="KW-1185">Reference proteome</keyword>
<feature type="region of interest" description="Disordered" evidence="1">
    <location>
        <begin position="200"/>
        <end position="225"/>
    </location>
</feature>
<organism evidence="2 3">
    <name type="scientific">Gluconobacter phage GC1</name>
    <dbReference type="NCBI Taxonomy" id="2047788"/>
    <lineage>
        <taxon>Viruses</taxon>
        <taxon>Varidnaviria</taxon>
        <taxon>Bamfordvirae</taxon>
        <taxon>Preplasmiviricota</taxon>
        <taxon>Prepoliviricotina</taxon>
        <taxon>Tectiliviricetes</taxon>
        <taxon>Kalamavirales</taxon>
        <taxon>Tectiviridae</taxon>
        <taxon>Gammatectivirus</taxon>
        <taxon>Gammatectivirus GC1</taxon>
    </lineage>
</organism>
<dbReference type="EMBL" id="MG159787">
    <property type="protein sequence ID" value="ATS92594.1"/>
    <property type="molecule type" value="Genomic_DNA"/>
</dbReference>
<proteinExistence type="predicted"/>
<evidence type="ECO:0000313" key="3">
    <source>
        <dbReference type="Proteomes" id="UP000241016"/>
    </source>
</evidence>
<reference evidence="2 3" key="1">
    <citation type="journal article" date="2018" name="Viruses">
        <title>Bacteriophage GC1, a Novel Tectivirus Infecting Gluconobacter Cerinus, an Acetic Acid Bacterium Associated with Wine-Making.</title>
        <authorList>
            <person name="Philippe C."/>
            <person name="Krupovic M."/>
            <person name="Jaomanjaka F."/>
            <person name="Claisse O."/>
            <person name="Petrel M."/>
            <person name="le Marrec C."/>
        </authorList>
    </citation>
    <scope>NUCLEOTIDE SEQUENCE [LARGE SCALE GENOMIC DNA]</scope>
</reference>
<evidence type="ECO:0000313" key="2">
    <source>
        <dbReference type="EMBL" id="ATS92594.1"/>
    </source>
</evidence>
<name>A0A2I5AR90_9VIRU</name>
<protein>
    <submittedName>
        <fullName evidence="2">Uncharacterized protein</fullName>
    </submittedName>
</protein>